<dbReference type="AlphaFoldDB" id="A0A2C9UEZ9"/>
<evidence type="ECO:0000313" key="1">
    <source>
        <dbReference type="EMBL" id="OAY28938.1"/>
    </source>
</evidence>
<proteinExistence type="predicted"/>
<sequence>MVVMLYLLHLQLQGKGESLLILVIDEVISLSMNRDQILVNFGYLVQMRSLILYQGFFFVESFLGSM</sequence>
<accession>A0A2C9UEZ9</accession>
<reference evidence="1" key="1">
    <citation type="submission" date="2016-02" db="EMBL/GenBank/DDBJ databases">
        <title>WGS assembly of Manihot esculenta.</title>
        <authorList>
            <person name="Bredeson J.V."/>
            <person name="Prochnik S.E."/>
            <person name="Lyons J.B."/>
            <person name="Schmutz J."/>
            <person name="Grimwood J."/>
            <person name="Vrebalov J."/>
            <person name="Bart R.S."/>
            <person name="Amuge T."/>
            <person name="Ferguson M.E."/>
            <person name="Green R."/>
            <person name="Putnam N."/>
            <person name="Stites J."/>
            <person name="Rounsley S."/>
            <person name="Rokhsar D.S."/>
        </authorList>
    </citation>
    <scope>NUCLEOTIDE SEQUENCE [LARGE SCALE GENOMIC DNA]</scope>
    <source>
        <tissue evidence="1">Leaf</tissue>
    </source>
</reference>
<gene>
    <name evidence="1" type="ORF">MANES_15G106200</name>
</gene>
<dbReference type="EMBL" id="CM004401">
    <property type="protein sequence ID" value="OAY28938.1"/>
    <property type="molecule type" value="Genomic_DNA"/>
</dbReference>
<name>A0A2C9UEZ9_MANES</name>
<organism evidence="1">
    <name type="scientific">Manihot esculenta</name>
    <name type="common">Cassava</name>
    <name type="synonym">Jatropha manihot</name>
    <dbReference type="NCBI Taxonomy" id="3983"/>
    <lineage>
        <taxon>Eukaryota</taxon>
        <taxon>Viridiplantae</taxon>
        <taxon>Streptophyta</taxon>
        <taxon>Embryophyta</taxon>
        <taxon>Tracheophyta</taxon>
        <taxon>Spermatophyta</taxon>
        <taxon>Magnoliopsida</taxon>
        <taxon>eudicotyledons</taxon>
        <taxon>Gunneridae</taxon>
        <taxon>Pentapetalae</taxon>
        <taxon>rosids</taxon>
        <taxon>fabids</taxon>
        <taxon>Malpighiales</taxon>
        <taxon>Euphorbiaceae</taxon>
        <taxon>Crotonoideae</taxon>
        <taxon>Manihoteae</taxon>
        <taxon>Manihot</taxon>
    </lineage>
</organism>
<protein>
    <submittedName>
        <fullName evidence="1">Uncharacterized protein</fullName>
    </submittedName>
</protein>